<evidence type="ECO:0000313" key="5">
    <source>
        <dbReference type="EMBL" id="GAA4482627.1"/>
    </source>
</evidence>
<evidence type="ECO:0000256" key="1">
    <source>
        <dbReference type="ARBA" id="ARBA00001311"/>
    </source>
</evidence>
<dbReference type="EC" id="3.5.1.4" evidence="3"/>
<dbReference type="InterPro" id="IPR000120">
    <property type="entry name" value="Amidase"/>
</dbReference>
<sequence>MNVADLHSPGLGGILDRVRSGEISPVEAVTATASAVEGLPPELNPFMCVDFDLAVDRARELTPARASELPLFGLPMAMKDLEPTADLPTTFGAGFVDSRAERTDGSLVARLRAAGCVIFGKTSTPAFGHKDVTDNVITGVTRNPWDPSLTPGGSSGGAAVLVATGVSPVAHGTDAAGSVRMPAALCGVAGFKPSFGRLPRVPSVDLWAARGHHGFLARRVEDIRTCMDAVAGGDPRDPISPSDPVWDQAPPRAQRGRITLVDSLFGQEVDRGVSALLRRVGDLLSDAGIAVESPAVRWPDPVAWANVWHGAHEHHHFGEVYRRTPELFSPSHAALVEAGAEVGASELFAVQERRSALYQQATEFFDGYDFVLTPTLPRVAWACDDDRPAINGTPVEYGPGGRWADVLLANMTGWPAASIPCGFVDGLPVGLQIMAPWRADGPCLDFAQRLERILAPLTSTPPNRAR</sequence>
<feature type="domain" description="Amidase" evidence="4">
    <location>
        <begin position="27"/>
        <end position="444"/>
    </location>
</feature>
<comment type="catalytic activity">
    <reaction evidence="1">
        <text>a monocarboxylic acid amide + H2O = a monocarboxylate + NH4(+)</text>
        <dbReference type="Rhea" id="RHEA:12020"/>
        <dbReference type="ChEBI" id="CHEBI:15377"/>
        <dbReference type="ChEBI" id="CHEBI:28938"/>
        <dbReference type="ChEBI" id="CHEBI:35757"/>
        <dbReference type="ChEBI" id="CHEBI:83628"/>
        <dbReference type="EC" id="3.5.1.4"/>
    </reaction>
</comment>
<proteinExistence type="inferred from homology"/>
<dbReference type="PANTHER" id="PTHR11895:SF7">
    <property type="entry name" value="GLUTAMYL-TRNA(GLN) AMIDOTRANSFERASE SUBUNIT A, MITOCHONDRIAL"/>
    <property type="match status" value="1"/>
</dbReference>
<gene>
    <name evidence="5" type="ORF">GCM10023094_32940</name>
</gene>
<comment type="caution">
    <text evidence="5">The sequence shown here is derived from an EMBL/GenBank/DDBJ whole genome shotgun (WGS) entry which is preliminary data.</text>
</comment>
<dbReference type="InterPro" id="IPR020556">
    <property type="entry name" value="Amidase_CS"/>
</dbReference>
<dbReference type="PANTHER" id="PTHR11895">
    <property type="entry name" value="TRANSAMIDASE"/>
    <property type="match status" value="1"/>
</dbReference>
<evidence type="ECO:0000313" key="6">
    <source>
        <dbReference type="Proteomes" id="UP001501183"/>
    </source>
</evidence>
<keyword evidence="6" id="KW-1185">Reference proteome</keyword>
<dbReference type="InterPro" id="IPR036928">
    <property type="entry name" value="AS_sf"/>
</dbReference>
<comment type="similarity">
    <text evidence="2">Belongs to the amidase family.</text>
</comment>
<evidence type="ECO:0000256" key="3">
    <source>
        <dbReference type="ARBA" id="ARBA00012922"/>
    </source>
</evidence>
<dbReference type="Gene3D" id="3.90.1300.10">
    <property type="entry name" value="Amidase signature (AS) domain"/>
    <property type="match status" value="1"/>
</dbReference>
<dbReference type="EMBL" id="BAABFB010000050">
    <property type="protein sequence ID" value="GAA4482627.1"/>
    <property type="molecule type" value="Genomic_DNA"/>
</dbReference>
<reference evidence="6" key="1">
    <citation type="journal article" date="2019" name="Int. J. Syst. Evol. Microbiol.">
        <title>The Global Catalogue of Microorganisms (GCM) 10K type strain sequencing project: providing services to taxonomists for standard genome sequencing and annotation.</title>
        <authorList>
            <consortium name="The Broad Institute Genomics Platform"/>
            <consortium name="The Broad Institute Genome Sequencing Center for Infectious Disease"/>
            <person name="Wu L."/>
            <person name="Ma J."/>
        </authorList>
    </citation>
    <scope>NUCLEOTIDE SEQUENCE [LARGE SCALE GENOMIC DNA]</scope>
    <source>
        <strain evidence="6">JCM 32206</strain>
    </source>
</reference>
<evidence type="ECO:0000259" key="4">
    <source>
        <dbReference type="Pfam" id="PF01425"/>
    </source>
</evidence>
<protein>
    <recommendedName>
        <fullName evidence="3">amidase</fullName>
        <ecNumber evidence="3">3.5.1.4</ecNumber>
    </recommendedName>
</protein>
<dbReference type="SUPFAM" id="SSF75304">
    <property type="entry name" value="Amidase signature (AS) enzymes"/>
    <property type="match status" value="1"/>
</dbReference>
<dbReference type="Proteomes" id="UP001501183">
    <property type="component" value="Unassembled WGS sequence"/>
</dbReference>
<dbReference type="Pfam" id="PF01425">
    <property type="entry name" value="Amidase"/>
    <property type="match status" value="1"/>
</dbReference>
<name>A0ABP8P652_9NOCA</name>
<evidence type="ECO:0000256" key="2">
    <source>
        <dbReference type="ARBA" id="ARBA00009199"/>
    </source>
</evidence>
<organism evidence="5 6">
    <name type="scientific">Rhodococcus olei</name>
    <dbReference type="NCBI Taxonomy" id="2161675"/>
    <lineage>
        <taxon>Bacteria</taxon>
        <taxon>Bacillati</taxon>
        <taxon>Actinomycetota</taxon>
        <taxon>Actinomycetes</taxon>
        <taxon>Mycobacteriales</taxon>
        <taxon>Nocardiaceae</taxon>
        <taxon>Rhodococcus</taxon>
    </lineage>
</organism>
<dbReference type="InterPro" id="IPR023631">
    <property type="entry name" value="Amidase_dom"/>
</dbReference>
<accession>A0ABP8P652</accession>
<dbReference type="PROSITE" id="PS00571">
    <property type="entry name" value="AMIDASES"/>
    <property type="match status" value="1"/>
</dbReference>
<dbReference type="RefSeq" id="WP_345347127.1">
    <property type="nucleotide sequence ID" value="NZ_BAABFB010000050.1"/>
</dbReference>